<proteinExistence type="predicted"/>
<gene>
    <name evidence="1" type="ORF">R4Z09_17300</name>
</gene>
<sequence>MMLVNGVSLEVDDYLDLYLLAGQMGDKAWQQEILEALNNYEKNEVEEDPVLMIHNLWLEHRKINTELLDLYRQLRQDPDNGQLQDQISVLKKEKVAVCRKLYSDEKKSRHYIL</sequence>
<organism evidence="1 2">
    <name type="scientific">Niallia oryzisoli</name>
    <dbReference type="NCBI Taxonomy" id="1737571"/>
    <lineage>
        <taxon>Bacteria</taxon>
        <taxon>Bacillati</taxon>
        <taxon>Bacillota</taxon>
        <taxon>Bacilli</taxon>
        <taxon>Bacillales</taxon>
        <taxon>Bacillaceae</taxon>
        <taxon>Niallia</taxon>
    </lineage>
</organism>
<reference evidence="1 2" key="1">
    <citation type="submission" date="2023-10" db="EMBL/GenBank/DDBJ databases">
        <title>Niallia locisalis sp.nov. isolated from a salt pond sample.</title>
        <authorList>
            <person name="Li X.-J."/>
            <person name="Dong L."/>
        </authorList>
    </citation>
    <scope>NUCLEOTIDE SEQUENCE [LARGE SCALE GENOMIC DNA]</scope>
    <source>
        <strain evidence="1 2">DSM 29761</strain>
    </source>
</reference>
<dbReference type="Proteomes" id="UP001357223">
    <property type="component" value="Chromosome"/>
</dbReference>
<accession>A0ABZ2C7J2</accession>
<evidence type="ECO:0000313" key="1">
    <source>
        <dbReference type="EMBL" id="WVX79062.1"/>
    </source>
</evidence>
<dbReference type="RefSeq" id="WP_338447996.1">
    <property type="nucleotide sequence ID" value="NZ_CP137640.1"/>
</dbReference>
<name>A0ABZ2C7J2_9BACI</name>
<evidence type="ECO:0000313" key="2">
    <source>
        <dbReference type="Proteomes" id="UP001357223"/>
    </source>
</evidence>
<dbReference type="EMBL" id="CP137640">
    <property type="protein sequence ID" value="WVX79062.1"/>
    <property type="molecule type" value="Genomic_DNA"/>
</dbReference>
<protein>
    <submittedName>
        <fullName evidence="1">Uncharacterized protein</fullName>
    </submittedName>
</protein>
<keyword evidence="2" id="KW-1185">Reference proteome</keyword>